<comment type="caution">
    <text evidence="1">The sequence shown here is derived from an EMBL/GenBank/DDBJ whole genome shotgun (WGS) entry which is preliminary data.</text>
</comment>
<proteinExistence type="predicted"/>
<reference evidence="1 2" key="1">
    <citation type="submission" date="2024-06" db="EMBL/GenBank/DDBJ databases">
        <authorList>
            <person name="Lee S.D."/>
        </authorList>
    </citation>
    <scope>NUCLEOTIDE SEQUENCE [LARGE SCALE GENOMIC DNA]</scope>
    <source>
        <strain evidence="1 2">N1-10</strain>
    </source>
</reference>
<evidence type="ECO:0000313" key="1">
    <source>
        <dbReference type="EMBL" id="MFC1440560.1"/>
    </source>
</evidence>
<dbReference type="PROSITE" id="PS51257">
    <property type="entry name" value="PROKAR_LIPOPROTEIN"/>
    <property type="match status" value="1"/>
</dbReference>
<name>A0ABV6XQK6_9ACTN</name>
<sequence length="140" mass="14313">MSVQHRPGRRASTIAIAVSAVLLTGGLVAGCDGVNGVNGLNSSVGCFGNAGTIADSLIAIHEAGLDSSHDPTRTHESIDTINRNLAEIGDGTDDAKVNKAVDNLDKAIADYNRDILNGDTSPDSSRIDAAAAQLRVACTS</sequence>
<accession>A0ABV6XQK6</accession>
<protein>
    <recommendedName>
        <fullName evidence="3">Secreted protein</fullName>
    </recommendedName>
</protein>
<keyword evidence="2" id="KW-1185">Reference proteome</keyword>
<gene>
    <name evidence="1" type="ORF">ABUW04_20085</name>
</gene>
<dbReference type="EMBL" id="JBEUKS010000007">
    <property type="protein sequence ID" value="MFC1440560.1"/>
    <property type="molecule type" value="Genomic_DNA"/>
</dbReference>
<dbReference type="Proteomes" id="UP001592581">
    <property type="component" value="Unassembled WGS sequence"/>
</dbReference>
<evidence type="ECO:0008006" key="3">
    <source>
        <dbReference type="Google" id="ProtNLM"/>
    </source>
</evidence>
<organism evidence="1 2">
    <name type="scientific">Streptacidiphilus jeojiensis</name>
    <dbReference type="NCBI Taxonomy" id="3229225"/>
    <lineage>
        <taxon>Bacteria</taxon>
        <taxon>Bacillati</taxon>
        <taxon>Actinomycetota</taxon>
        <taxon>Actinomycetes</taxon>
        <taxon>Kitasatosporales</taxon>
        <taxon>Streptomycetaceae</taxon>
        <taxon>Streptacidiphilus</taxon>
    </lineage>
</organism>
<evidence type="ECO:0000313" key="2">
    <source>
        <dbReference type="Proteomes" id="UP001592581"/>
    </source>
</evidence>
<dbReference type="RefSeq" id="WP_380566042.1">
    <property type="nucleotide sequence ID" value="NZ_JBEUKS010000007.1"/>
</dbReference>